<feature type="region of interest" description="Disordered" evidence="1">
    <location>
        <begin position="1"/>
        <end position="45"/>
    </location>
</feature>
<accession>A0A1I7YLB7</accession>
<dbReference type="WBParaSite" id="L893_g17585.t1">
    <property type="protein sequence ID" value="L893_g17585.t1"/>
    <property type="gene ID" value="L893_g17585"/>
</dbReference>
<protein>
    <submittedName>
        <fullName evidence="3">Transposase</fullName>
    </submittedName>
</protein>
<organism evidence="2 3">
    <name type="scientific">Steinernema glaseri</name>
    <dbReference type="NCBI Taxonomy" id="37863"/>
    <lineage>
        <taxon>Eukaryota</taxon>
        <taxon>Metazoa</taxon>
        <taxon>Ecdysozoa</taxon>
        <taxon>Nematoda</taxon>
        <taxon>Chromadorea</taxon>
        <taxon>Rhabditida</taxon>
        <taxon>Tylenchina</taxon>
        <taxon>Panagrolaimomorpha</taxon>
        <taxon>Strongyloidoidea</taxon>
        <taxon>Steinernematidae</taxon>
        <taxon>Steinernema</taxon>
    </lineage>
</organism>
<evidence type="ECO:0000313" key="2">
    <source>
        <dbReference type="Proteomes" id="UP000095287"/>
    </source>
</evidence>
<proteinExistence type="predicted"/>
<evidence type="ECO:0000313" key="3">
    <source>
        <dbReference type="WBParaSite" id="L893_g17585.t1"/>
    </source>
</evidence>
<sequence length="154" mass="17746">MMGRPKVDRHRKCNEQTKPRQPRFASRPLEVVPTRRTSNPPRRDLSKPLQAFKLSHIPLRQAVSVSVLSVTIYKTAPRDASPSGHREGATMQDAHRLCRALSRSKLLTRWMFGYPHPEKRANSYFTSQADKDCRRLRYRNHSASRGDGRLGLFP</sequence>
<keyword evidence="2" id="KW-1185">Reference proteome</keyword>
<name>A0A1I7YLB7_9BILA</name>
<reference evidence="3" key="1">
    <citation type="submission" date="2016-11" db="UniProtKB">
        <authorList>
            <consortium name="WormBaseParasite"/>
        </authorList>
    </citation>
    <scope>IDENTIFICATION</scope>
</reference>
<dbReference type="AlphaFoldDB" id="A0A1I7YLB7"/>
<evidence type="ECO:0000256" key="1">
    <source>
        <dbReference type="SAM" id="MobiDB-lite"/>
    </source>
</evidence>
<dbReference type="Proteomes" id="UP000095287">
    <property type="component" value="Unplaced"/>
</dbReference>